<dbReference type="GO" id="GO:0003899">
    <property type="term" value="F:DNA-directed RNA polymerase activity"/>
    <property type="evidence" value="ECO:0007669"/>
    <property type="project" value="UniProtKB-EC"/>
</dbReference>
<dbReference type="GO" id="GO:0003677">
    <property type="term" value="F:DNA binding"/>
    <property type="evidence" value="ECO:0007669"/>
    <property type="project" value="InterPro"/>
</dbReference>
<evidence type="ECO:0000256" key="1">
    <source>
        <dbReference type="ARBA" id="ARBA00006711"/>
    </source>
</evidence>
<reference evidence="9" key="1">
    <citation type="submission" date="2018-05" db="EMBL/GenBank/DDBJ databases">
        <authorList>
            <person name="Lanie J.A."/>
            <person name="Ng W.-L."/>
            <person name="Kazmierczak K.M."/>
            <person name="Andrzejewski T.M."/>
            <person name="Davidsen T.M."/>
            <person name="Wayne K.J."/>
            <person name="Tettelin H."/>
            <person name="Glass J.I."/>
            <person name="Rusch D."/>
            <person name="Podicherti R."/>
            <person name="Tsui H.-C.T."/>
            <person name="Winkler M.E."/>
        </authorList>
    </citation>
    <scope>NUCLEOTIDE SEQUENCE</scope>
</reference>
<dbReference type="Gene3D" id="3.90.940.10">
    <property type="match status" value="1"/>
</dbReference>
<protein>
    <recommendedName>
        <fullName evidence="2">DNA-directed RNA polymerase</fullName>
        <ecNumber evidence="2">2.7.7.6</ecNumber>
    </recommendedName>
</protein>
<evidence type="ECO:0000256" key="5">
    <source>
        <dbReference type="ARBA" id="ARBA00022695"/>
    </source>
</evidence>
<dbReference type="HAMAP" id="MF_00366">
    <property type="entry name" value="RNApol_bact_RpoZ"/>
    <property type="match status" value="1"/>
</dbReference>
<evidence type="ECO:0000313" key="9">
    <source>
        <dbReference type="EMBL" id="SVA32240.1"/>
    </source>
</evidence>
<keyword evidence="6" id="KW-0804">Transcription</keyword>
<gene>
    <name evidence="9" type="ORF">METZ01_LOCUS85094</name>
</gene>
<evidence type="ECO:0000256" key="2">
    <source>
        <dbReference type="ARBA" id="ARBA00012418"/>
    </source>
</evidence>
<dbReference type="SUPFAM" id="SSF63562">
    <property type="entry name" value="RPB6/omega subunit-like"/>
    <property type="match status" value="1"/>
</dbReference>
<feature type="region of interest" description="Disordered" evidence="8">
    <location>
        <begin position="91"/>
        <end position="111"/>
    </location>
</feature>
<evidence type="ECO:0000256" key="6">
    <source>
        <dbReference type="ARBA" id="ARBA00023163"/>
    </source>
</evidence>
<dbReference type="InterPro" id="IPR036161">
    <property type="entry name" value="RPB6/omega-like_sf"/>
</dbReference>
<dbReference type="GO" id="GO:0006351">
    <property type="term" value="P:DNA-templated transcription"/>
    <property type="evidence" value="ECO:0007669"/>
    <property type="project" value="InterPro"/>
</dbReference>
<feature type="compositionally biased region" description="Acidic residues" evidence="8">
    <location>
        <begin position="96"/>
        <end position="111"/>
    </location>
</feature>
<keyword evidence="5" id="KW-0548">Nucleotidyltransferase</keyword>
<evidence type="ECO:0000256" key="7">
    <source>
        <dbReference type="ARBA" id="ARBA00048552"/>
    </source>
</evidence>
<evidence type="ECO:0000256" key="3">
    <source>
        <dbReference type="ARBA" id="ARBA00022478"/>
    </source>
</evidence>
<dbReference type="NCBIfam" id="TIGR00690">
    <property type="entry name" value="rpoZ"/>
    <property type="match status" value="1"/>
</dbReference>
<evidence type="ECO:0000256" key="4">
    <source>
        <dbReference type="ARBA" id="ARBA00022679"/>
    </source>
</evidence>
<evidence type="ECO:0000256" key="8">
    <source>
        <dbReference type="SAM" id="MobiDB-lite"/>
    </source>
</evidence>
<keyword evidence="3" id="KW-0240">DNA-directed RNA polymerase</keyword>
<dbReference type="AlphaFoldDB" id="A0A381UVT5"/>
<dbReference type="EC" id="2.7.7.6" evidence="2"/>
<comment type="catalytic activity">
    <reaction evidence="7">
        <text>RNA(n) + a ribonucleoside 5'-triphosphate = RNA(n+1) + diphosphate</text>
        <dbReference type="Rhea" id="RHEA:21248"/>
        <dbReference type="Rhea" id="RHEA-COMP:14527"/>
        <dbReference type="Rhea" id="RHEA-COMP:17342"/>
        <dbReference type="ChEBI" id="CHEBI:33019"/>
        <dbReference type="ChEBI" id="CHEBI:61557"/>
        <dbReference type="ChEBI" id="CHEBI:140395"/>
        <dbReference type="EC" id="2.7.7.6"/>
    </reaction>
</comment>
<dbReference type="PANTHER" id="PTHR34476:SF1">
    <property type="entry name" value="DNA-DIRECTED RNA POLYMERASE SUBUNIT OMEGA"/>
    <property type="match status" value="1"/>
</dbReference>
<proteinExistence type="inferred from homology"/>
<dbReference type="PANTHER" id="PTHR34476">
    <property type="entry name" value="DNA-DIRECTED RNA POLYMERASE SUBUNIT OMEGA"/>
    <property type="match status" value="1"/>
</dbReference>
<accession>A0A381UVT5</accession>
<name>A0A381UVT5_9ZZZZ</name>
<dbReference type="SMART" id="SM01409">
    <property type="entry name" value="RNA_pol_Rpb6"/>
    <property type="match status" value="1"/>
</dbReference>
<comment type="similarity">
    <text evidence="1">Belongs to the RNA polymerase subunit omega family.</text>
</comment>
<dbReference type="Pfam" id="PF01192">
    <property type="entry name" value="RNA_pol_Rpb6"/>
    <property type="match status" value="1"/>
</dbReference>
<dbReference type="InterPro" id="IPR003716">
    <property type="entry name" value="DNA-dir_RNA_pol_omega"/>
</dbReference>
<keyword evidence="4" id="KW-0808">Transferase</keyword>
<sequence length="111" mass="11686">MVNPAIEGLLETADSKFRLVTVSAKRARQINSYFGQLGEGLGASIPPQVTSTSRKPLSIAFEELAAGKIEAIEPPEEVEDIDTMLDAIDAELAGQDGDDLPSGEVEGEEGA</sequence>
<dbReference type="GO" id="GO:0000428">
    <property type="term" value="C:DNA-directed RNA polymerase complex"/>
    <property type="evidence" value="ECO:0007669"/>
    <property type="project" value="UniProtKB-KW"/>
</dbReference>
<organism evidence="9">
    <name type="scientific">marine metagenome</name>
    <dbReference type="NCBI Taxonomy" id="408172"/>
    <lineage>
        <taxon>unclassified sequences</taxon>
        <taxon>metagenomes</taxon>
        <taxon>ecological metagenomes</taxon>
    </lineage>
</organism>
<dbReference type="InterPro" id="IPR006110">
    <property type="entry name" value="Pol_omega/Rpo6/RPB6"/>
</dbReference>
<dbReference type="EMBL" id="UINC01007244">
    <property type="protein sequence ID" value="SVA32240.1"/>
    <property type="molecule type" value="Genomic_DNA"/>
</dbReference>